<feature type="domain" description="EF-hand" evidence="3">
    <location>
        <begin position="50"/>
        <end position="85"/>
    </location>
</feature>
<dbReference type="InterPro" id="IPR011992">
    <property type="entry name" value="EF-hand-dom_pair"/>
</dbReference>
<dbReference type="SMART" id="SM00054">
    <property type="entry name" value="EFh"/>
    <property type="match status" value="3"/>
</dbReference>
<dbReference type="OrthoDB" id="26525at2759"/>
<dbReference type="Pfam" id="PF00036">
    <property type="entry name" value="EF-hand_1"/>
    <property type="match status" value="1"/>
</dbReference>
<dbReference type="Pfam" id="PF13499">
    <property type="entry name" value="EF-hand_7"/>
    <property type="match status" value="1"/>
</dbReference>
<feature type="domain" description="EF-hand" evidence="3">
    <location>
        <begin position="92"/>
        <end position="127"/>
    </location>
</feature>
<dbReference type="SUPFAM" id="SSF47473">
    <property type="entry name" value="EF-hand"/>
    <property type="match status" value="1"/>
</dbReference>
<protein>
    <recommendedName>
        <fullName evidence="3">EF-hand domain-containing protein</fullName>
    </recommendedName>
</protein>
<keyword evidence="2" id="KW-0106">Calcium</keyword>
<reference evidence="4" key="1">
    <citation type="journal article" date="2023" name="Plant J.">
        <title>The genome of the king protea, Protea cynaroides.</title>
        <authorList>
            <person name="Chang J."/>
            <person name="Duong T.A."/>
            <person name="Schoeman C."/>
            <person name="Ma X."/>
            <person name="Roodt D."/>
            <person name="Barker N."/>
            <person name="Li Z."/>
            <person name="Van de Peer Y."/>
            <person name="Mizrachi E."/>
        </authorList>
    </citation>
    <scope>NUCLEOTIDE SEQUENCE</scope>
    <source>
        <tissue evidence="4">Young leaves</tissue>
    </source>
</reference>
<comment type="caution">
    <text evidence="4">The sequence shown here is derived from an EMBL/GenBank/DDBJ whole genome shotgun (WGS) entry which is preliminary data.</text>
</comment>
<sequence>MCPSGRTSSWESARVSSDFRPAFELLDVDRDGKISLDDLRKFYSGYASGASDEDIGSMILVADSNKDGFVEYEEFERVLVPFQSQSQSQPPRDNSVMEDMFTVMDRDGDGKVGFDDLKSYMKWAGFQADDEDIRAMIRLGGGDDHDGISCESLFKVLALDLVGQ</sequence>
<feature type="domain" description="EF-hand" evidence="3">
    <location>
        <begin position="14"/>
        <end position="49"/>
    </location>
</feature>
<dbReference type="EMBL" id="JAMYWD010000011">
    <property type="protein sequence ID" value="KAJ4954545.1"/>
    <property type="molecule type" value="Genomic_DNA"/>
</dbReference>
<dbReference type="PANTHER" id="PTHR23050">
    <property type="entry name" value="CALCIUM BINDING PROTEIN"/>
    <property type="match status" value="1"/>
</dbReference>
<dbReference type="CDD" id="cd00051">
    <property type="entry name" value="EFh"/>
    <property type="match status" value="1"/>
</dbReference>
<proteinExistence type="predicted"/>
<keyword evidence="1" id="KW-0677">Repeat</keyword>
<accession>A0A9Q0JXU4</accession>
<evidence type="ECO:0000313" key="4">
    <source>
        <dbReference type="EMBL" id="KAJ4954545.1"/>
    </source>
</evidence>
<evidence type="ECO:0000256" key="2">
    <source>
        <dbReference type="ARBA" id="ARBA00022837"/>
    </source>
</evidence>
<keyword evidence="5" id="KW-1185">Reference proteome</keyword>
<dbReference type="AlphaFoldDB" id="A0A9Q0JXU4"/>
<evidence type="ECO:0000259" key="3">
    <source>
        <dbReference type="PROSITE" id="PS50222"/>
    </source>
</evidence>
<evidence type="ECO:0000313" key="5">
    <source>
        <dbReference type="Proteomes" id="UP001141806"/>
    </source>
</evidence>
<dbReference type="Proteomes" id="UP001141806">
    <property type="component" value="Unassembled WGS sequence"/>
</dbReference>
<dbReference type="InterPro" id="IPR002048">
    <property type="entry name" value="EF_hand_dom"/>
</dbReference>
<organism evidence="4 5">
    <name type="scientific">Protea cynaroides</name>
    <dbReference type="NCBI Taxonomy" id="273540"/>
    <lineage>
        <taxon>Eukaryota</taxon>
        <taxon>Viridiplantae</taxon>
        <taxon>Streptophyta</taxon>
        <taxon>Embryophyta</taxon>
        <taxon>Tracheophyta</taxon>
        <taxon>Spermatophyta</taxon>
        <taxon>Magnoliopsida</taxon>
        <taxon>Proteales</taxon>
        <taxon>Proteaceae</taxon>
        <taxon>Protea</taxon>
    </lineage>
</organism>
<dbReference type="InterPro" id="IPR050145">
    <property type="entry name" value="Centrin_CML-like"/>
</dbReference>
<dbReference type="InterPro" id="IPR018247">
    <property type="entry name" value="EF_Hand_1_Ca_BS"/>
</dbReference>
<dbReference type="PROSITE" id="PS00018">
    <property type="entry name" value="EF_HAND_1"/>
    <property type="match status" value="3"/>
</dbReference>
<gene>
    <name evidence="4" type="ORF">NE237_011328</name>
</gene>
<name>A0A9Q0JXU4_9MAGN</name>
<dbReference type="PROSITE" id="PS50222">
    <property type="entry name" value="EF_HAND_2"/>
    <property type="match status" value="3"/>
</dbReference>
<dbReference type="GO" id="GO:0005509">
    <property type="term" value="F:calcium ion binding"/>
    <property type="evidence" value="ECO:0007669"/>
    <property type="project" value="InterPro"/>
</dbReference>
<dbReference type="Gene3D" id="1.10.238.10">
    <property type="entry name" value="EF-hand"/>
    <property type="match status" value="2"/>
</dbReference>
<evidence type="ECO:0000256" key="1">
    <source>
        <dbReference type="ARBA" id="ARBA00022737"/>
    </source>
</evidence>